<evidence type="ECO:0000256" key="1">
    <source>
        <dbReference type="SAM" id="MobiDB-lite"/>
    </source>
</evidence>
<dbReference type="GO" id="GO:0003676">
    <property type="term" value="F:nucleic acid binding"/>
    <property type="evidence" value="ECO:0007669"/>
    <property type="project" value="InterPro"/>
</dbReference>
<evidence type="ECO:0000313" key="3">
    <source>
        <dbReference type="Proteomes" id="UP000285060"/>
    </source>
</evidence>
<proteinExistence type="predicted"/>
<dbReference type="Pfam" id="PF14223">
    <property type="entry name" value="Retrotran_gag_2"/>
    <property type="match status" value="1"/>
</dbReference>
<dbReference type="InterPro" id="IPR036875">
    <property type="entry name" value="Znf_CCHC_sf"/>
</dbReference>
<keyword evidence="3" id="KW-1185">Reference proteome</keyword>
<organism evidence="2 3">
    <name type="scientific">Aphanomyces invadans</name>
    <dbReference type="NCBI Taxonomy" id="157072"/>
    <lineage>
        <taxon>Eukaryota</taxon>
        <taxon>Sar</taxon>
        <taxon>Stramenopiles</taxon>
        <taxon>Oomycota</taxon>
        <taxon>Saprolegniomycetes</taxon>
        <taxon>Saprolegniales</taxon>
        <taxon>Verrucalvaceae</taxon>
        <taxon>Aphanomyces</taxon>
    </lineage>
</organism>
<gene>
    <name evidence="2" type="ORF">DYB32_004495</name>
</gene>
<name>A0A3R6VZZ1_9STRA</name>
<protein>
    <recommendedName>
        <fullName evidence="4">CCHC-type domain-containing protein</fullName>
    </recommendedName>
</protein>
<feature type="compositionally biased region" description="Basic and acidic residues" evidence="1">
    <location>
        <begin position="55"/>
        <end position="72"/>
    </location>
</feature>
<accession>A0A3R6VZZ1</accession>
<reference evidence="2 3" key="1">
    <citation type="submission" date="2018-08" db="EMBL/GenBank/DDBJ databases">
        <title>Aphanomyces genome sequencing and annotation.</title>
        <authorList>
            <person name="Minardi D."/>
            <person name="Oidtmann B."/>
            <person name="Van Der Giezen M."/>
            <person name="Studholme D.J."/>
        </authorList>
    </citation>
    <scope>NUCLEOTIDE SEQUENCE [LARGE SCALE GENOMIC DNA]</scope>
    <source>
        <strain evidence="2 3">NJM0002</strain>
    </source>
</reference>
<dbReference type="Proteomes" id="UP000285060">
    <property type="component" value="Unassembled WGS sequence"/>
</dbReference>
<evidence type="ECO:0000313" key="2">
    <source>
        <dbReference type="EMBL" id="RHY31787.1"/>
    </source>
</evidence>
<dbReference type="AlphaFoldDB" id="A0A3R6VZZ1"/>
<dbReference type="EMBL" id="QUSY01000185">
    <property type="protein sequence ID" value="RHY31787.1"/>
    <property type="molecule type" value="Genomic_DNA"/>
</dbReference>
<dbReference type="SUPFAM" id="SSF57756">
    <property type="entry name" value="Retrovirus zinc finger-like domains"/>
    <property type="match status" value="1"/>
</dbReference>
<sequence>MSPSDMSDDKTSTMRMLTEENWNSWRTAFKGRMLSKKLKHVYDAGIKLAAKYDLAKANDDPEPPKSTRHTTEAPKYTSEEDAYALGILLTCCSESQQQYVADMDTYVEAWRALAEHHEPKTRVDRLATLSEYFNMKWNTKQETLPQFLERYEIVLRKLRASGDAIHDSMVVDRLLDMMPWQMRAVTHQVHSMPRTQSNNLATVRVVLEAEYKAALRSGALTNPKGANNDERALNAEVKPGKCNWCKRKGHWEAECRSKAAGRPKASNKNPKKGNKRPPEKRRLLMGYQNCGTRESDTYNSLQSIAVLYSDWAHPPI</sequence>
<feature type="region of interest" description="Disordered" evidence="1">
    <location>
        <begin position="55"/>
        <end position="75"/>
    </location>
</feature>
<feature type="region of interest" description="Disordered" evidence="1">
    <location>
        <begin position="256"/>
        <end position="282"/>
    </location>
</feature>
<evidence type="ECO:0008006" key="4">
    <source>
        <dbReference type="Google" id="ProtNLM"/>
    </source>
</evidence>
<comment type="caution">
    <text evidence="2">The sequence shown here is derived from an EMBL/GenBank/DDBJ whole genome shotgun (WGS) entry which is preliminary data.</text>
</comment>
<dbReference type="VEuPathDB" id="FungiDB:H310_12561"/>
<dbReference type="GO" id="GO:0008270">
    <property type="term" value="F:zinc ion binding"/>
    <property type="evidence" value="ECO:0007669"/>
    <property type="project" value="InterPro"/>
</dbReference>